<keyword evidence="18" id="KW-1185">Reference proteome</keyword>
<feature type="domain" description="Ribophorin II third" evidence="14">
    <location>
        <begin position="382"/>
        <end position="506"/>
    </location>
</feature>
<evidence type="ECO:0000259" key="14">
    <source>
        <dbReference type="Pfam" id="PF23860"/>
    </source>
</evidence>
<keyword evidence="9 12" id="KW-1133">Transmembrane helix</keyword>
<evidence type="ECO:0000256" key="9">
    <source>
        <dbReference type="ARBA" id="ARBA00022989"/>
    </source>
</evidence>
<organism evidence="17 18">
    <name type="scientific">Artemia franciscana</name>
    <name type="common">Brine shrimp</name>
    <name type="synonym">Artemia sanfranciscana</name>
    <dbReference type="NCBI Taxonomy" id="6661"/>
    <lineage>
        <taxon>Eukaryota</taxon>
        <taxon>Metazoa</taxon>
        <taxon>Ecdysozoa</taxon>
        <taxon>Arthropoda</taxon>
        <taxon>Crustacea</taxon>
        <taxon>Branchiopoda</taxon>
        <taxon>Anostraca</taxon>
        <taxon>Artemiidae</taxon>
        <taxon>Artemia</taxon>
    </lineage>
</organism>
<evidence type="ECO:0000256" key="5">
    <source>
        <dbReference type="ARBA" id="ARBA00017612"/>
    </source>
</evidence>
<dbReference type="GO" id="GO:0006487">
    <property type="term" value="P:protein N-linked glycosylation"/>
    <property type="evidence" value="ECO:0007669"/>
    <property type="project" value="UniProtKB-UniRule"/>
</dbReference>
<dbReference type="InterPro" id="IPR055374">
    <property type="entry name" value="Ribophorin_II_3rd"/>
</dbReference>
<comment type="caution">
    <text evidence="17">The sequence shown here is derived from an EMBL/GenBank/DDBJ whole genome shotgun (WGS) entry which is preliminary data.</text>
</comment>
<feature type="transmembrane region" description="Helical" evidence="12">
    <location>
        <begin position="579"/>
        <end position="599"/>
    </location>
</feature>
<dbReference type="InterPro" id="IPR055375">
    <property type="entry name" value="Ribophorin_II_2nd"/>
</dbReference>
<evidence type="ECO:0000259" key="13">
    <source>
        <dbReference type="Pfam" id="PF05817"/>
    </source>
</evidence>
<feature type="transmembrane region" description="Helical" evidence="12">
    <location>
        <begin position="546"/>
        <end position="567"/>
    </location>
</feature>
<comment type="subunit">
    <text evidence="11">Component of the oligosaccharyltransferase (OST) complex. OST exists in two different complex forms which contain common core subunits RPN1, RPN2, OST48, OST4, DAD1 and TMEM258, either STT3A or STT3B as catalytic subunits, and form-specific accessory subunits. STT3A complex assembly occurs through the formation of 3 subcomplexes. Subcomplex 1 contains RPN1 and TMEM258, subcomplex 2 contains the STT3A-specific subunits STT3A, DC2/OSTC, and KCP2 as well as the core subunit OST4, and subcomplex 3 contains RPN2, DAD1, and OST48. The STT3A complex can form stable complexes with the Sec61 complex or with both the Sec61 and TRAP complexes. Interacts with DDI2. Interacts with TMEM35A/NACHO.</text>
</comment>
<feature type="domain" description="Ribophorin II C-terminal" evidence="16">
    <location>
        <begin position="532"/>
        <end position="625"/>
    </location>
</feature>
<evidence type="ECO:0000259" key="15">
    <source>
        <dbReference type="Pfam" id="PF23861"/>
    </source>
</evidence>
<sequence>MKNFDFVKTFSALLLCLRAVSSISATNYIYETDITRIKNLLISYIPCKDLSTLYGVSSALQKLNLSPEAYLEQSCNLLEYEALNNVKTEDIFYIAKSATVLPKCGVVADNRIKEVLKSSLNHISSVADLYYVVESLAAFNLSIPVEKIRPILDRLLKQDDSVQSLGYAFHIASNFPGNIEQYYDRIEDVVVQADTVDNKYVQFEGGLSVTTLVLNGIFEISTKLGRKPDLNAEQVVGFGEYLVSRKTVRQAKSIANLLTSLEYLTTNQYFIPLVLSVSSQPVISSENRNLLVRVCDLLGNEIQVSKVKANSIVSTDDKVEVKKDIALSAEGNNFKLSLDGDMSVGFYTAELSVDVVGDSPFIGADKSTVSFKVVSEIAVTGVEIGIGDIDQTTALKTKSVQPHTKLEAQLELDVHQRILIRFRVQEKESGANFIPHQAFVRFFHEKSGKEAFLIAERDAKDIYKAEMDLNVKEKDFGGVSGVYEVYLIVGDSFAANSLKWNIASVKVSVTEVVQVTAHESFYAPKPEIKHMFRQPEKRPPVIMSNIVSAIIGGLFVIYLFTVLRLVGPSIHFPAPIWSLGFNLCLLATFALYAWFWIQLNMFQTLYYLCFLGGATFLVGHKFLTHPSAYQS</sequence>
<name>A0AA88H5C7_ARTSF</name>
<dbReference type="Pfam" id="PF05817">
    <property type="entry name" value="Ribophorin_II"/>
    <property type="match status" value="1"/>
</dbReference>
<evidence type="ECO:0000256" key="11">
    <source>
        <dbReference type="ARBA" id="ARBA00046750"/>
    </source>
</evidence>
<accession>A0AA88H5C7</accession>
<evidence type="ECO:0000256" key="4">
    <source>
        <dbReference type="ARBA" id="ARBA00009038"/>
    </source>
</evidence>
<gene>
    <name evidence="17" type="ORF">QYM36_017240</name>
</gene>
<evidence type="ECO:0000256" key="12">
    <source>
        <dbReference type="RuleBase" id="RU366029"/>
    </source>
</evidence>
<feature type="signal peptide" evidence="12">
    <location>
        <begin position="1"/>
        <end position="25"/>
    </location>
</feature>
<proteinExistence type="inferred from homology"/>
<reference evidence="17" key="1">
    <citation type="submission" date="2023-07" db="EMBL/GenBank/DDBJ databases">
        <title>Chromosome-level genome assembly of Artemia franciscana.</title>
        <authorList>
            <person name="Jo E."/>
        </authorList>
    </citation>
    <scope>NUCLEOTIDE SEQUENCE</scope>
    <source>
        <tissue evidence="17">Whole body</tissue>
    </source>
</reference>
<comment type="subcellular location">
    <subcellularLocation>
        <location evidence="2 12">Endoplasmic reticulum membrane</location>
        <topology evidence="2 12">Multi-pass membrane protein</topology>
    </subcellularLocation>
</comment>
<evidence type="ECO:0000313" key="17">
    <source>
        <dbReference type="EMBL" id="KAK2705128.1"/>
    </source>
</evidence>
<feature type="domain" description="Ribophorin II second" evidence="15">
    <location>
        <begin position="273"/>
        <end position="373"/>
    </location>
</feature>
<feature type="domain" description="Ribophorin II N-terminal" evidence="13">
    <location>
        <begin position="31"/>
        <end position="265"/>
    </location>
</feature>
<dbReference type="AlphaFoldDB" id="A0AA88H5C7"/>
<dbReference type="GO" id="GO:0008250">
    <property type="term" value="C:oligosaccharyltransferase complex"/>
    <property type="evidence" value="ECO:0007669"/>
    <property type="project" value="UniProtKB-UniRule"/>
</dbReference>
<dbReference type="Proteomes" id="UP001187531">
    <property type="component" value="Unassembled WGS sequence"/>
</dbReference>
<evidence type="ECO:0000256" key="8">
    <source>
        <dbReference type="ARBA" id="ARBA00022824"/>
    </source>
</evidence>
<dbReference type="InterPro" id="IPR055373">
    <property type="entry name" value="Ribophorin_II_N"/>
</dbReference>
<protein>
    <recommendedName>
        <fullName evidence="5 12">Dolichyl-diphosphooligosaccharide--protein glycosyltransferase subunit 2</fullName>
    </recommendedName>
    <alternativeName>
        <fullName evidence="12">Ribophorin-2</fullName>
    </alternativeName>
</protein>
<keyword evidence="10 12" id="KW-0472">Membrane</keyword>
<keyword evidence="7 12" id="KW-0732">Signal</keyword>
<feature type="chain" id="PRO_5041516784" description="Dolichyl-diphosphooligosaccharide--protein glycosyltransferase subunit 2" evidence="12">
    <location>
        <begin position="26"/>
        <end position="631"/>
    </location>
</feature>
<evidence type="ECO:0000256" key="1">
    <source>
        <dbReference type="ARBA" id="ARBA00002791"/>
    </source>
</evidence>
<keyword evidence="8 12" id="KW-0256">Endoplasmic reticulum</keyword>
<dbReference type="InterPro" id="IPR008814">
    <property type="entry name" value="Swp1"/>
</dbReference>
<dbReference type="Pfam" id="PF23861">
    <property type="entry name" value="Ribophorin_II_2nd"/>
    <property type="match status" value="1"/>
</dbReference>
<evidence type="ECO:0000256" key="2">
    <source>
        <dbReference type="ARBA" id="ARBA00004477"/>
    </source>
</evidence>
<dbReference type="InterPro" id="IPR056790">
    <property type="entry name" value="Ribophorin_II_C"/>
</dbReference>
<evidence type="ECO:0000256" key="3">
    <source>
        <dbReference type="ARBA" id="ARBA00004922"/>
    </source>
</evidence>
<dbReference type="PANTHER" id="PTHR12640:SF0">
    <property type="entry name" value="DOLICHYL-DIPHOSPHOOLIGOSACCHARIDE--PROTEIN GLYCOSYLTRANSFERASE SUBUNIT 2"/>
    <property type="match status" value="1"/>
</dbReference>
<dbReference type="EMBL" id="JAVRJZ010000021">
    <property type="protein sequence ID" value="KAK2705128.1"/>
    <property type="molecule type" value="Genomic_DNA"/>
</dbReference>
<dbReference type="Pfam" id="PF23860">
    <property type="entry name" value="Ribophorin_II_3rd"/>
    <property type="match status" value="1"/>
</dbReference>
<evidence type="ECO:0000313" key="18">
    <source>
        <dbReference type="Proteomes" id="UP001187531"/>
    </source>
</evidence>
<evidence type="ECO:0000256" key="7">
    <source>
        <dbReference type="ARBA" id="ARBA00022729"/>
    </source>
</evidence>
<evidence type="ECO:0000256" key="6">
    <source>
        <dbReference type="ARBA" id="ARBA00022692"/>
    </source>
</evidence>
<dbReference type="Pfam" id="PF25147">
    <property type="entry name" value="Ribophorin_II_C"/>
    <property type="match status" value="1"/>
</dbReference>
<dbReference type="PANTHER" id="PTHR12640">
    <property type="entry name" value="RIBOPHORIN II"/>
    <property type="match status" value="1"/>
</dbReference>
<keyword evidence="6 12" id="KW-0812">Transmembrane</keyword>
<feature type="transmembrane region" description="Helical" evidence="12">
    <location>
        <begin position="605"/>
        <end position="623"/>
    </location>
</feature>
<comment type="pathway">
    <text evidence="3 12">Protein modification; protein glycosylation.</text>
</comment>
<evidence type="ECO:0000259" key="16">
    <source>
        <dbReference type="Pfam" id="PF25147"/>
    </source>
</evidence>
<evidence type="ECO:0000256" key="10">
    <source>
        <dbReference type="ARBA" id="ARBA00023136"/>
    </source>
</evidence>
<comment type="function">
    <text evidence="1 12">Subunit of the oligosaccharyl transferase (OST) complex that catalyzes the initial transfer of a defined glycan (Glc(3)Man(9)GlcNAc(2) in eukaryotes) from the lipid carrier dolichol-pyrophosphate to an asparagine residue within an Asn-X-Ser/Thr consensus motif in nascent polypeptide chains, the first step in protein N-glycosylation. N-glycosylation occurs cotranslationally and the complex associates with the Sec61 complex at the channel-forming translocon complex that mediates protein translocation across the endoplasmic reticulum (ER). All subunits are required for a maximal enzyme activity.</text>
</comment>
<comment type="similarity">
    <text evidence="4 12">Belongs to the SWP1 family.</text>
</comment>